<sequence>MFDPEAVNASIIQIPTTSTKALYRLIKTSSETTDFLKVNGDLSIQAMYGKISLQGFGKYLLQTVNRKKTVELLCNVYHETLTETFPSYTKQREDWKSKKPEQVGTHYIKSIVYGGHLIISYKMIVEKDEDLEKIQGAVEAHIENKGSLDANVAGNLEMLHKNFGSKYKVEISTYATAGAINPPSNLEGVLRLIKEYPSLVRKIKNGKGAPVRIELQPLNTLDPSFTQYKSSSGMESVFDSALNKLEDLKAADRDFKEWDSRGLWNDDQQELVNAYNKKLKTAFGSMVEAITSMDAPNGISPDHFDKAFKDYGEGPENIPNKYVRELTKLIHEVENRTFQWYPYTTAVTHYVHWGSINCTLPTTEPVYVGYAATSPKGFGSGSSVMCLDIEPQMDSMTLDNDTPKSYLSGLTYKTINKETGPAYCAFCKLGNASAVITVTGRSDCPSEMKLEYSGFLVTNLGAISEPICFDFHPDDKIVDLHSQEDRFAGKLAPLWMMCNECEEDEEEEKARYISCAVCSR</sequence>
<evidence type="ECO:0000313" key="2">
    <source>
        <dbReference type="Proteomes" id="UP000887116"/>
    </source>
</evidence>
<keyword evidence="2" id="KW-1185">Reference proteome</keyword>
<evidence type="ECO:0000313" key="1">
    <source>
        <dbReference type="EMBL" id="GFQ65715.1"/>
    </source>
</evidence>
<gene>
    <name evidence="1" type="primary">AVEN_237194_1</name>
    <name evidence="1" type="ORF">TNCT_22321</name>
</gene>
<reference evidence="1" key="1">
    <citation type="submission" date="2020-07" db="EMBL/GenBank/DDBJ databases">
        <title>Multicomponent nature underlies the extraordinary mechanical properties of spider dragline silk.</title>
        <authorList>
            <person name="Kono N."/>
            <person name="Nakamura H."/>
            <person name="Mori M."/>
            <person name="Yoshida Y."/>
            <person name="Ohtoshi R."/>
            <person name="Malay A.D."/>
            <person name="Moran D.A.P."/>
            <person name="Tomita M."/>
            <person name="Numata K."/>
            <person name="Arakawa K."/>
        </authorList>
    </citation>
    <scope>NUCLEOTIDE SEQUENCE</scope>
</reference>
<name>A0A8X6HUY0_TRICU</name>
<dbReference type="EMBL" id="BMAO01030097">
    <property type="protein sequence ID" value="GFQ65715.1"/>
    <property type="molecule type" value="Genomic_DNA"/>
</dbReference>
<dbReference type="AlphaFoldDB" id="A0A8X6HUY0"/>
<comment type="caution">
    <text evidence="1">The sequence shown here is derived from an EMBL/GenBank/DDBJ whole genome shotgun (WGS) entry which is preliminary data.</text>
</comment>
<proteinExistence type="predicted"/>
<dbReference type="OrthoDB" id="6427740at2759"/>
<accession>A0A8X6HUY0</accession>
<organism evidence="1 2">
    <name type="scientific">Trichonephila clavata</name>
    <name type="common">Joro spider</name>
    <name type="synonym">Nephila clavata</name>
    <dbReference type="NCBI Taxonomy" id="2740835"/>
    <lineage>
        <taxon>Eukaryota</taxon>
        <taxon>Metazoa</taxon>
        <taxon>Ecdysozoa</taxon>
        <taxon>Arthropoda</taxon>
        <taxon>Chelicerata</taxon>
        <taxon>Arachnida</taxon>
        <taxon>Araneae</taxon>
        <taxon>Araneomorphae</taxon>
        <taxon>Entelegynae</taxon>
        <taxon>Araneoidea</taxon>
        <taxon>Nephilidae</taxon>
        <taxon>Trichonephila</taxon>
    </lineage>
</organism>
<dbReference type="Proteomes" id="UP000887116">
    <property type="component" value="Unassembled WGS sequence"/>
</dbReference>
<evidence type="ECO:0008006" key="3">
    <source>
        <dbReference type="Google" id="ProtNLM"/>
    </source>
</evidence>
<protein>
    <recommendedName>
        <fullName evidence="3">MACPF domain-containing protein</fullName>
    </recommendedName>
</protein>